<dbReference type="AlphaFoldDB" id="A0AAU7NP70"/>
<feature type="signal peptide" evidence="1">
    <location>
        <begin position="1"/>
        <end position="28"/>
    </location>
</feature>
<dbReference type="EMBL" id="CP157742">
    <property type="protein sequence ID" value="XBS18751.1"/>
    <property type="molecule type" value="Genomic_DNA"/>
</dbReference>
<dbReference type="PANTHER" id="PTHR11102:SF160">
    <property type="entry name" value="ERAD-ASSOCIATED E3 UBIQUITIN-PROTEIN LIGASE COMPONENT HRD3"/>
    <property type="match status" value="1"/>
</dbReference>
<organism evidence="2 3">
    <name type="scientific">Methylomarinum roseum</name>
    <dbReference type="NCBI Taxonomy" id="3067653"/>
    <lineage>
        <taxon>Bacteria</taxon>
        <taxon>Pseudomonadati</taxon>
        <taxon>Pseudomonadota</taxon>
        <taxon>Gammaproteobacteria</taxon>
        <taxon>Methylococcales</taxon>
        <taxon>Methylococcaceae</taxon>
        <taxon>Methylomarinum</taxon>
    </lineage>
</organism>
<accession>A0AAU7NP70</accession>
<keyword evidence="2" id="KW-0614">Plasmid</keyword>
<protein>
    <submittedName>
        <fullName evidence="2">Tetratricopeptide repeat protein</fullName>
    </submittedName>
</protein>
<dbReference type="Pfam" id="PF08238">
    <property type="entry name" value="Sel1"/>
    <property type="match status" value="9"/>
</dbReference>
<keyword evidence="1" id="KW-0732">Signal</keyword>
<dbReference type="PANTHER" id="PTHR11102">
    <property type="entry name" value="SEL-1-LIKE PROTEIN"/>
    <property type="match status" value="1"/>
</dbReference>
<geneLocation type="plasmid" evidence="2 3">
    <name>unnamed1</name>
</geneLocation>
<reference evidence="2 3" key="1">
    <citation type="journal article" date="2024" name="Microbiology">
        <title>Methylomarinum rosea sp. nov., a novel halophilic methanotrophic bacterium from the hypersaline Lake Elton.</title>
        <authorList>
            <person name="Suleimanov R.Z."/>
            <person name="Oshkin I.Y."/>
            <person name="Danilova O.V."/>
            <person name="Suzina N.E."/>
            <person name="Dedysh S.N."/>
        </authorList>
    </citation>
    <scope>NUCLEOTIDE SEQUENCE [LARGE SCALE GENOMIC DNA]</scope>
    <source>
        <strain evidence="2 3">Ch1-1</strain>
        <plasmid evidence="3">unnamed1</plasmid>
    </source>
</reference>
<dbReference type="Proteomes" id="UP001225378">
    <property type="component" value="Plasmid unnamed1"/>
</dbReference>
<name>A0AAU7NP70_9GAMM</name>
<dbReference type="InterPro" id="IPR011990">
    <property type="entry name" value="TPR-like_helical_dom_sf"/>
</dbReference>
<gene>
    <name evidence="2" type="ORF">Q9L42_000205</name>
</gene>
<dbReference type="PROSITE" id="PS51257">
    <property type="entry name" value="PROKAR_LIPOPROTEIN"/>
    <property type="match status" value="1"/>
</dbReference>
<dbReference type="RefSeq" id="WP_305910376.1">
    <property type="nucleotide sequence ID" value="NZ_CP157742.1"/>
</dbReference>
<dbReference type="SMART" id="SM00671">
    <property type="entry name" value="SEL1"/>
    <property type="match status" value="9"/>
</dbReference>
<evidence type="ECO:0000313" key="3">
    <source>
        <dbReference type="Proteomes" id="UP001225378"/>
    </source>
</evidence>
<proteinExistence type="predicted"/>
<sequence>MNTSRLSFKAVFLLILLSAACASVPPNADREEGQAAITLKTSDADIKEARSAFDSKDYAKAIRLLTPLAEQGNPRGQYALGIMYAEGRGVSKDYSEAMKWFRKSAEQGNPRGQYALGTMYAEGRGVSKDYSEAMKWFRKSAEQGNPRGQYALGTMYAEGRGVSKDYSEAMKWFRKSAEQGYPKGQAVLGWMYHSGSGVDEDYSEAMKWFRKAAEHGYPPAQTALGTMYGQGQRVSRDYSEAMKWYRKAAEQGYPPAQTALGTMYYGQGQRVSRDYSEAMKWYRKAAEQEYSDAQWRVGAMYANGQSVSKDYAEAEKWFRKAASQGNPHGALWLGRLYIEGWGIGQNVAEAAMWYKLAVDKFRKAGFPVERFEDAQGTSASALLLKAVAYPPEALAMSYLWVKKMLHFLPAVDAGATINLPDKTITKSNVEEYRGRYEKRLSLYGEAIKQRGYKTISGAYKGETTESCAKIQSAWVGVIHERSQSGIEIEQHGIEAQVVIRVTHEGKELSLKNEAAIAESAISVLDAMNSDYFFRGEIKDQAIVIKPNLSVLDKWPKWAGPPSRSDLENCTITLKPLSADSGSEQRGQIYFPSVEYDGHA</sequence>
<dbReference type="SUPFAM" id="SSF81901">
    <property type="entry name" value="HCP-like"/>
    <property type="match status" value="2"/>
</dbReference>
<dbReference type="KEGG" id="mech:Q9L42_000205"/>
<evidence type="ECO:0000313" key="2">
    <source>
        <dbReference type="EMBL" id="XBS18751.1"/>
    </source>
</evidence>
<dbReference type="InterPro" id="IPR006597">
    <property type="entry name" value="Sel1-like"/>
</dbReference>
<dbReference type="InterPro" id="IPR050767">
    <property type="entry name" value="Sel1_AlgK"/>
</dbReference>
<dbReference type="Gene3D" id="1.25.40.10">
    <property type="entry name" value="Tetratricopeptide repeat domain"/>
    <property type="match status" value="2"/>
</dbReference>
<evidence type="ECO:0000256" key="1">
    <source>
        <dbReference type="SAM" id="SignalP"/>
    </source>
</evidence>
<feature type="chain" id="PRO_5043806466" evidence="1">
    <location>
        <begin position="29"/>
        <end position="599"/>
    </location>
</feature>
<keyword evidence="3" id="KW-1185">Reference proteome</keyword>